<evidence type="ECO:0000259" key="10">
    <source>
        <dbReference type="Pfam" id="PF02670"/>
    </source>
</evidence>
<feature type="binding site" evidence="9">
    <location>
        <position position="123"/>
    </location>
    <ligand>
        <name>1-deoxy-D-xylulose 5-phosphate</name>
        <dbReference type="ChEBI" id="CHEBI:57792"/>
    </ligand>
</feature>
<dbReference type="EC" id="1.1.1.267" evidence="9"/>
<evidence type="ECO:0000256" key="6">
    <source>
        <dbReference type="ARBA" id="ARBA00023211"/>
    </source>
</evidence>
<proteinExistence type="inferred from homology"/>
<evidence type="ECO:0000259" key="11">
    <source>
        <dbReference type="Pfam" id="PF08436"/>
    </source>
</evidence>
<feature type="binding site" evidence="9">
    <location>
        <position position="220"/>
    </location>
    <ligand>
        <name>Mn(2+)</name>
        <dbReference type="ChEBI" id="CHEBI:29035"/>
    </ligand>
</feature>
<dbReference type="InterPro" id="IPR036169">
    <property type="entry name" value="DXPR_C_sf"/>
</dbReference>
<feature type="binding site" evidence="9">
    <location>
        <position position="38"/>
    </location>
    <ligand>
        <name>NADPH</name>
        <dbReference type="ChEBI" id="CHEBI:57783"/>
    </ligand>
</feature>
<dbReference type="InterPro" id="IPR026877">
    <property type="entry name" value="DXPR_C"/>
</dbReference>
<feature type="binding site" evidence="9">
    <location>
        <position position="216"/>
    </location>
    <ligand>
        <name>1-deoxy-D-xylulose 5-phosphate</name>
        <dbReference type="ChEBI" id="CHEBI:57792"/>
    </ligand>
</feature>
<feature type="domain" description="1-deoxy-D-xylulose 5-phosphate reductoisomerase C-terminal" evidence="11">
    <location>
        <begin position="144"/>
        <end position="228"/>
    </location>
</feature>
<dbReference type="GO" id="GO:0030604">
    <property type="term" value="F:1-deoxy-D-xylulose-5-phosphate reductoisomerase activity"/>
    <property type="evidence" value="ECO:0007669"/>
    <property type="project" value="UniProtKB-UniRule"/>
</dbReference>
<dbReference type="InterPro" id="IPR013644">
    <property type="entry name" value="DXP_reductoisomerase_C"/>
</dbReference>
<dbReference type="PANTHER" id="PTHR30525">
    <property type="entry name" value="1-DEOXY-D-XYLULOSE 5-PHOSPHATE REDUCTOISOMERASE"/>
    <property type="match status" value="1"/>
</dbReference>
<comment type="catalytic activity">
    <reaction evidence="8">
        <text>2-C-methyl-D-erythritol 4-phosphate + NADP(+) = 1-deoxy-D-xylulose 5-phosphate + NADPH + H(+)</text>
        <dbReference type="Rhea" id="RHEA:13717"/>
        <dbReference type="ChEBI" id="CHEBI:15378"/>
        <dbReference type="ChEBI" id="CHEBI:57783"/>
        <dbReference type="ChEBI" id="CHEBI:57792"/>
        <dbReference type="ChEBI" id="CHEBI:58262"/>
        <dbReference type="ChEBI" id="CHEBI:58349"/>
        <dbReference type="EC" id="1.1.1.267"/>
    </reaction>
    <physiologicalReaction direction="right-to-left" evidence="8">
        <dbReference type="Rhea" id="RHEA:13719"/>
    </physiologicalReaction>
</comment>
<evidence type="ECO:0000256" key="4">
    <source>
        <dbReference type="ARBA" id="ARBA00022857"/>
    </source>
</evidence>
<reference evidence="13 14" key="1">
    <citation type="submission" date="2016-10" db="EMBL/GenBank/DDBJ databases">
        <authorList>
            <person name="de Groot N.N."/>
        </authorList>
    </citation>
    <scope>NUCLEOTIDE SEQUENCE [LARGE SCALE GENOMIC DNA]</scope>
    <source>
        <strain evidence="13 14">DSM 20678</strain>
    </source>
</reference>
<evidence type="ECO:0000256" key="3">
    <source>
        <dbReference type="ARBA" id="ARBA00022723"/>
    </source>
</evidence>
<dbReference type="Gene3D" id="3.40.50.720">
    <property type="entry name" value="NAD(P)-binding Rossmann-like Domain"/>
    <property type="match status" value="1"/>
</dbReference>
<feature type="binding site" evidence="9">
    <location>
        <position position="204"/>
    </location>
    <ligand>
        <name>NADPH</name>
        <dbReference type="ChEBI" id="CHEBI:57783"/>
    </ligand>
</feature>
<feature type="binding site" evidence="9">
    <location>
        <position position="124"/>
    </location>
    <ligand>
        <name>NADPH</name>
        <dbReference type="ChEBI" id="CHEBI:57783"/>
    </ligand>
</feature>
<dbReference type="PIRSF" id="PIRSF006205">
    <property type="entry name" value="Dxp_reductismrs"/>
    <property type="match status" value="1"/>
</dbReference>
<dbReference type="OrthoDB" id="9806546at2"/>
<evidence type="ECO:0000313" key="14">
    <source>
        <dbReference type="Proteomes" id="UP000198577"/>
    </source>
</evidence>
<dbReference type="EMBL" id="FOXR01000001">
    <property type="protein sequence ID" value="SFP60573.1"/>
    <property type="molecule type" value="Genomic_DNA"/>
</dbReference>
<feature type="binding site" evidence="9">
    <location>
        <position position="150"/>
    </location>
    <ligand>
        <name>Mn(2+)</name>
        <dbReference type="ChEBI" id="CHEBI:29035"/>
    </ligand>
</feature>
<dbReference type="AlphaFoldDB" id="A0A1I5RPZ7"/>
<dbReference type="Proteomes" id="UP000198577">
    <property type="component" value="Unassembled WGS sequence"/>
</dbReference>
<keyword evidence="14" id="KW-1185">Reference proteome</keyword>
<organism evidence="13 14">
    <name type="scientific">Caldicoprobacter faecalis</name>
    <dbReference type="NCBI Taxonomy" id="937334"/>
    <lineage>
        <taxon>Bacteria</taxon>
        <taxon>Bacillati</taxon>
        <taxon>Bacillota</taxon>
        <taxon>Clostridia</taxon>
        <taxon>Caldicoprobacterales</taxon>
        <taxon>Caldicoprobacteraceae</taxon>
        <taxon>Caldicoprobacter</taxon>
    </lineage>
</organism>
<dbReference type="InterPro" id="IPR036291">
    <property type="entry name" value="NAD(P)-bd_dom_sf"/>
</dbReference>
<sequence>MKKRIAILGSTGSIGQQALNVIYQYAENFEVVALTTNRNVELLAQQVKAFHPSYVGIVDTESAREFGNYGLSDTEVISGKDCLVKLATLPEVDLVLVAVVGIAGLEPTIAALEAGKNVALANKESLVAGGHLVMEAARKSGSRIIPVDSEHSAIFQCMAGCDDPRRINRVYLTASGGPFRNYTKEDLRHVTVNEALNHPNWKMGKKVTIDSATLMNKGLEVIEAHWLFGLSIEQIKVVIHPQSIVHSMVEYIDGSIIAQMGKTDMRLPILYALSWPERLESTIGGLDLAAMEPLTFEMPDFDRFPCLALAYKALEIGGTMPAVLNAADEVAVEKFLKGEISFMEIPVMIEQAMKSHKAIQNPDLNTILRVDHSIRRQLM</sequence>
<dbReference type="SUPFAM" id="SSF55347">
    <property type="entry name" value="Glyceraldehyde-3-phosphate dehydrogenase-like, C-terminal domain"/>
    <property type="match status" value="1"/>
</dbReference>
<comment type="pathway">
    <text evidence="1 9">Isoprenoid biosynthesis; isopentenyl diphosphate biosynthesis via DXP pathway; isopentenyl diphosphate from 1-deoxy-D-xylulose 5-phosphate: step 1/6.</text>
</comment>
<keyword evidence="13" id="KW-0413">Isomerase</keyword>
<dbReference type="STRING" id="937334.SAMN05444406_10171"/>
<dbReference type="Pfam" id="PF13288">
    <property type="entry name" value="DXPR_C"/>
    <property type="match status" value="1"/>
</dbReference>
<evidence type="ECO:0000256" key="8">
    <source>
        <dbReference type="ARBA" id="ARBA00048543"/>
    </source>
</evidence>
<evidence type="ECO:0000256" key="5">
    <source>
        <dbReference type="ARBA" id="ARBA00023002"/>
    </source>
</evidence>
<dbReference type="NCBIfam" id="TIGR00243">
    <property type="entry name" value="Dxr"/>
    <property type="match status" value="1"/>
</dbReference>
<gene>
    <name evidence="9" type="primary">dxr</name>
    <name evidence="13" type="ORF">SAMN05444406_10171</name>
</gene>
<comment type="function">
    <text evidence="9">Catalyzes the NADPH-dependent rearrangement and reduction of 1-deoxy-D-xylulose-5-phosphate (DXP) to 2-C-methyl-D-erythritol 4-phosphate (MEP).</text>
</comment>
<protein>
    <recommendedName>
        <fullName evidence="9">1-deoxy-D-xylulose 5-phosphate reductoisomerase</fullName>
        <shortName evidence="9">DXP reductoisomerase</shortName>
        <ecNumber evidence="9">1.1.1.267</ecNumber>
    </recommendedName>
    <alternativeName>
        <fullName evidence="9">1-deoxyxylulose-5-phosphate reductoisomerase</fullName>
    </alternativeName>
    <alternativeName>
        <fullName evidence="9">2-C-methyl-D-erythritol 4-phosphate synthase</fullName>
    </alternativeName>
</protein>
<feature type="binding site" evidence="9">
    <location>
        <position position="211"/>
    </location>
    <ligand>
        <name>1-deoxy-D-xylulose 5-phosphate</name>
        <dbReference type="ChEBI" id="CHEBI:57792"/>
    </ligand>
</feature>
<feature type="binding site" evidence="9">
    <location>
        <position position="39"/>
    </location>
    <ligand>
        <name>NADPH</name>
        <dbReference type="ChEBI" id="CHEBI:57783"/>
    </ligand>
</feature>
<feature type="binding site" evidence="9">
    <location>
        <position position="12"/>
    </location>
    <ligand>
        <name>NADPH</name>
        <dbReference type="ChEBI" id="CHEBI:57783"/>
    </ligand>
</feature>
<dbReference type="RefSeq" id="WP_035145906.1">
    <property type="nucleotide sequence ID" value="NZ_FOXR01000001.1"/>
</dbReference>
<dbReference type="SUPFAM" id="SSF69055">
    <property type="entry name" value="1-deoxy-D-xylulose-5-phosphate reductoisomerase, C-terminal domain"/>
    <property type="match status" value="1"/>
</dbReference>
<feature type="binding site" evidence="9">
    <location>
        <position position="148"/>
    </location>
    <ligand>
        <name>Mn(2+)</name>
        <dbReference type="ChEBI" id="CHEBI:29035"/>
    </ligand>
</feature>
<evidence type="ECO:0000259" key="12">
    <source>
        <dbReference type="Pfam" id="PF13288"/>
    </source>
</evidence>
<evidence type="ECO:0000313" key="13">
    <source>
        <dbReference type="EMBL" id="SFP60573.1"/>
    </source>
</evidence>
<dbReference type="FunFam" id="3.40.50.720:FF:000045">
    <property type="entry name" value="1-deoxy-D-xylulose 5-phosphate reductoisomerase"/>
    <property type="match status" value="1"/>
</dbReference>
<keyword evidence="9" id="KW-0460">Magnesium</keyword>
<dbReference type="Gene3D" id="1.10.1740.10">
    <property type="match status" value="1"/>
</dbReference>
<dbReference type="UniPathway" id="UPA00056">
    <property type="reaction ID" value="UER00092"/>
</dbReference>
<feature type="binding site" evidence="9">
    <location>
        <position position="175"/>
    </location>
    <ligand>
        <name>1-deoxy-D-xylulose 5-phosphate</name>
        <dbReference type="ChEBI" id="CHEBI:57792"/>
    </ligand>
</feature>
<keyword evidence="7 9" id="KW-0414">Isoprene biosynthesis</keyword>
<dbReference type="Pfam" id="PF08436">
    <property type="entry name" value="DXP_redisom_C"/>
    <property type="match status" value="1"/>
</dbReference>
<evidence type="ECO:0000256" key="2">
    <source>
        <dbReference type="ARBA" id="ARBA00006825"/>
    </source>
</evidence>
<dbReference type="InterPro" id="IPR003821">
    <property type="entry name" value="DXP_reductoisomerase"/>
</dbReference>
<evidence type="ECO:0000256" key="9">
    <source>
        <dbReference type="HAMAP-Rule" id="MF_00183"/>
    </source>
</evidence>
<comment type="cofactor">
    <cofactor evidence="9">
        <name>Mg(2+)</name>
        <dbReference type="ChEBI" id="CHEBI:18420"/>
    </cofactor>
    <cofactor evidence="9">
        <name>Mn(2+)</name>
        <dbReference type="ChEBI" id="CHEBI:29035"/>
    </cofactor>
</comment>
<dbReference type="Pfam" id="PF02670">
    <property type="entry name" value="DXP_reductoisom"/>
    <property type="match status" value="1"/>
</dbReference>
<keyword evidence="3 9" id="KW-0479">Metal-binding</keyword>
<dbReference type="PANTHER" id="PTHR30525:SF0">
    <property type="entry name" value="1-DEOXY-D-XYLULOSE 5-PHOSPHATE REDUCTOISOMERASE, CHLOROPLASTIC"/>
    <property type="match status" value="1"/>
</dbReference>
<evidence type="ECO:0000256" key="1">
    <source>
        <dbReference type="ARBA" id="ARBA00005094"/>
    </source>
</evidence>
<comment type="similarity">
    <text evidence="2 9">Belongs to the DXR family.</text>
</comment>
<feature type="domain" description="DXP reductoisomerase C-terminal" evidence="12">
    <location>
        <begin position="260"/>
        <end position="376"/>
    </location>
</feature>
<comment type="caution">
    <text evidence="9">Lacks conserved residue(s) required for the propagation of feature annotation.</text>
</comment>
<keyword evidence="6 9" id="KW-0464">Manganese</keyword>
<feature type="binding site" evidence="9">
    <location>
        <position position="11"/>
    </location>
    <ligand>
        <name>NADPH</name>
        <dbReference type="ChEBI" id="CHEBI:57783"/>
    </ligand>
</feature>
<feature type="domain" description="1-deoxy-D-xylulose 5-phosphate reductoisomerase N-terminal" evidence="10">
    <location>
        <begin position="5"/>
        <end position="130"/>
    </location>
</feature>
<dbReference type="GO" id="GO:0051484">
    <property type="term" value="P:isopentenyl diphosphate biosynthetic process, methylerythritol 4-phosphate pathway involved in terpenoid biosynthetic process"/>
    <property type="evidence" value="ECO:0007669"/>
    <property type="project" value="TreeGrafter"/>
</dbReference>
<dbReference type="GO" id="GO:0030145">
    <property type="term" value="F:manganese ion binding"/>
    <property type="evidence" value="ECO:0007669"/>
    <property type="project" value="TreeGrafter"/>
</dbReference>
<feature type="binding site" evidence="9">
    <location>
        <position position="220"/>
    </location>
    <ligand>
        <name>1-deoxy-D-xylulose 5-phosphate</name>
        <dbReference type="ChEBI" id="CHEBI:57792"/>
    </ligand>
</feature>
<keyword evidence="4 9" id="KW-0521">NADP</keyword>
<feature type="binding site" evidence="9">
    <location>
        <position position="198"/>
    </location>
    <ligand>
        <name>1-deoxy-D-xylulose 5-phosphate</name>
        <dbReference type="ChEBI" id="CHEBI:57792"/>
    </ligand>
</feature>
<evidence type="ECO:0000256" key="7">
    <source>
        <dbReference type="ARBA" id="ARBA00023229"/>
    </source>
</evidence>
<dbReference type="InterPro" id="IPR013512">
    <property type="entry name" value="DXP_reductoisomerase_N"/>
</dbReference>
<feature type="binding site" evidence="9">
    <location>
        <position position="122"/>
    </location>
    <ligand>
        <name>NADPH</name>
        <dbReference type="ChEBI" id="CHEBI:57783"/>
    </ligand>
</feature>
<feature type="binding site" evidence="9">
    <location>
        <position position="149"/>
    </location>
    <ligand>
        <name>1-deoxy-D-xylulose 5-phosphate</name>
        <dbReference type="ChEBI" id="CHEBI:57792"/>
    </ligand>
</feature>
<dbReference type="GO" id="GO:0016853">
    <property type="term" value="F:isomerase activity"/>
    <property type="evidence" value="ECO:0007669"/>
    <property type="project" value="UniProtKB-KW"/>
</dbReference>
<feature type="binding site" evidence="9">
    <location>
        <position position="14"/>
    </location>
    <ligand>
        <name>NADPH</name>
        <dbReference type="ChEBI" id="CHEBI:57783"/>
    </ligand>
</feature>
<feature type="binding site" evidence="9">
    <location>
        <position position="13"/>
    </location>
    <ligand>
        <name>NADPH</name>
        <dbReference type="ChEBI" id="CHEBI:57783"/>
    </ligand>
</feature>
<dbReference type="HAMAP" id="MF_00183">
    <property type="entry name" value="DXP_reductoisom"/>
    <property type="match status" value="1"/>
</dbReference>
<dbReference type="NCBIfam" id="NF009114">
    <property type="entry name" value="PRK12464.1"/>
    <property type="match status" value="1"/>
</dbReference>
<feature type="binding site" evidence="9">
    <location>
        <position position="150"/>
    </location>
    <ligand>
        <name>1-deoxy-D-xylulose 5-phosphate</name>
        <dbReference type="ChEBI" id="CHEBI:57792"/>
    </ligand>
</feature>
<accession>A0A1I5RPZ7</accession>
<feature type="binding site" evidence="9">
    <location>
        <position position="217"/>
    </location>
    <ligand>
        <name>1-deoxy-D-xylulose 5-phosphate</name>
        <dbReference type="ChEBI" id="CHEBI:57792"/>
    </ligand>
</feature>
<keyword evidence="5 9" id="KW-0560">Oxidoreductase</keyword>
<dbReference type="GO" id="GO:0070402">
    <property type="term" value="F:NADPH binding"/>
    <property type="evidence" value="ECO:0007669"/>
    <property type="project" value="InterPro"/>
</dbReference>
<dbReference type="SUPFAM" id="SSF51735">
    <property type="entry name" value="NAD(P)-binding Rossmann-fold domains"/>
    <property type="match status" value="1"/>
</dbReference>
<name>A0A1I5RPZ7_9FIRM</name>